<evidence type="ECO:0000256" key="11">
    <source>
        <dbReference type="ARBA" id="ARBA00045497"/>
    </source>
</evidence>
<name>A0A363NLU9_9SPHI</name>
<evidence type="ECO:0000256" key="9">
    <source>
        <dbReference type="ARBA" id="ARBA00023136"/>
    </source>
</evidence>
<gene>
    <name evidence="13" type="ORF">DCO56_25435</name>
</gene>
<dbReference type="FunFam" id="1.20.58.340:FF:000004">
    <property type="entry name" value="Magnesium transport protein CorA"/>
    <property type="match status" value="1"/>
</dbReference>
<dbReference type="RefSeq" id="WP_108636511.1">
    <property type="nucleotide sequence ID" value="NZ_DAMCKI010000038.1"/>
</dbReference>
<keyword evidence="14" id="KW-1185">Reference proteome</keyword>
<dbReference type="Pfam" id="PF01544">
    <property type="entry name" value="CorA"/>
    <property type="match status" value="1"/>
</dbReference>
<dbReference type="GO" id="GO:0005886">
    <property type="term" value="C:plasma membrane"/>
    <property type="evidence" value="ECO:0007669"/>
    <property type="project" value="UniProtKB-SubCell"/>
</dbReference>
<proteinExistence type="inferred from homology"/>
<evidence type="ECO:0000256" key="2">
    <source>
        <dbReference type="ARBA" id="ARBA00009765"/>
    </source>
</evidence>
<organism evidence="13 14">
    <name type="scientific">Sphingobacterium athyrii</name>
    <dbReference type="NCBI Taxonomy" id="2152717"/>
    <lineage>
        <taxon>Bacteria</taxon>
        <taxon>Pseudomonadati</taxon>
        <taxon>Bacteroidota</taxon>
        <taxon>Sphingobacteriia</taxon>
        <taxon>Sphingobacteriales</taxon>
        <taxon>Sphingobacteriaceae</taxon>
        <taxon>Sphingobacterium</taxon>
    </lineage>
</organism>
<dbReference type="GO" id="GO:0050897">
    <property type="term" value="F:cobalt ion binding"/>
    <property type="evidence" value="ECO:0007669"/>
    <property type="project" value="TreeGrafter"/>
</dbReference>
<dbReference type="Gene3D" id="1.20.58.340">
    <property type="entry name" value="Magnesium transport protein CorA, transmembrane region"/>
    <property type="match status" value="2"/>
</dbReference>
<evidence type="ECO:0000313" key="14">
    <source>
        <dbReference type="Proteomes" id="UP000250831"/>
    </source>
</evidence>
<dbReference type="InterPro" id="IPR002523">
    <property type="entry name" value="MgTranspt_CorA/ZnTranspt_ZntB"/>
</dbReference>
<dbReference type="GO" id="GO:0015095">
    <property type="term" value="F:magnesium ion transmembrane transporter activity"/>
    <property type="evidence" value="ECO:0007669"/>
    <property type="project" value="TreeGrafter"/>
</dbReference>
<dbReference type="PANTHER" id="PTHR46494:SF1">
    <property type="entry name" value="CORA FAMILY METAL ION TRANSPORTER (EUROFUNG)"/>
    <property type="match status" value="1"/>
</dbReference>
<comment type="subcellular location">
    <subcellularLocation>
        <location evidence="1">Cell membrane</location>
        <topology evidence="1">Multi-pass membrane protein</topology>
    </subcellularLocation>
</comment>
<sequence length="301" mass="35759">MIKTIVEKEIANYEWIDIFEPTSEDFTFIKERYNLNEASIKDSKEPEHLPKIEEFENYTFIILRVMSDNFKENSDSIGEVTDRLTIFYGSDFVITVHKRRIEFLEKLKNIEFTSVKTKNSRKLSVFITTAAVFTFSKTLEQLSTRIDSYEELIFLKRMKQQPVLKNLYFIKRQIDVARKVIFLYKEVIEHFHSSSKKDVYTRDLKDLQIRTSTLYENLSENVAQLLNVFFNISSNHTNEIMRILTIFSVFFMPITFVAGVYGMNFKNMPELEWYYGYPIAIAIMIAISLAIYLWFKRKGWL</sequence>
<keyword evidence="8" id="KW-0406">Ion transport</keyword>
<evidence type="ECO:0000256" key="4">
    <source>
        <dbReference type="ARBA" id="ARBA00022475"/>
    </source>
</evidence>
<evidence type="ECO:0000256" key="7">
    <source>
        <dbReference type="ARBA" id="ARBA00022989"/>
    </source>
</evidence>
<dbReference type="SUPFAM" id="SSF144083">
    <property type="entry name" value="Magnesium transport protein CorA, transmembrane region"/>
    <property type="match status" value="1"/>
</dbReference>
<keyword evidence="6" id="KW-0460">Magnesium</keyword>
<dbReference type="InterPro" id="IPR045861">
    <property type="entry name" value="CorA_cytoplasmic_dom"/>
</dbReference>
<keyword evidence="9 12" id="KW-0472">Membrane</keyword>
<evidence type="ECO:0000256" key="3">
    <source>
        <dbReference type="ARBA" id="ARBA00022448"/>
    </source>
</evidence>
<accession>A0A363NLU9</accession>
<evidence type="ECO:0000313" key="13">
    <source>
        <dbReference type="EMBL" id="PUV21687.1"/>
    </source>
</evidence>
<dbReference type="PANTHER" id="PTHR46494">
    <property type="entry name" value="CORA FAMILY METAL ION TRANSPORTER (EUROFUNG)"/>
    <property type="match status" value="1"/>
</dbReference>
<dbReference type="Proteomes" id="UP000250831">
    <property type="component" value="Unassembled WGS sequence"/>
</dbReference>
<dbReference type="OrthoDB" id="9803416at2"/>
<evidence type="ECO:0000256" key="12">
    <source>
        <dbReference type="SAM" id="Phobius"/>
    </source>
</evidence>
<evidence type="ECO:0000256" key="10">
    <source>
        <dbReference type="ARBA" id="ARBA00034269"/>
    </source>
</evidence>
<feature type="transmembrane region" description="Helical" evidence="12">
    <location>
        <begin position="243"/>
        <end position="263"/>
    </location>
</feature>
<keyword evidence="4" id="KW-1003">Cell membrane</keyword>
<dbReference type="Gene3D" id="3.30.460.20">
    <property type="entry name" value="CorA soluble domain-like"/>
    <property type="match status" value="1"/>
</dbReference>
<evidence type="ECO:0000256" key="8">
    <source>
        <dbReference type="ARBA" id="ARBA00023065"/>
    </source>
</evidence>
<reference evidence="13 14" key="1">
    <citation type="submission" date="2018-04" db="EMBL/GenBank/DDBJ databases">
        <title>Sphingobacterium sp. M46 Genome.</title>
        <authorList>
            <person name="Cheng J."/>
            <person name="Li Y."/>
        </authorList>
    </citation>
    <scope>NUCLEOTIDE SEQUENCE [LARGE SCALE GENOMIC DNA]</scope>
    <source>
        <strain evidence="13 14">M46</strain>
    </source>
</reference>
<dbReference type="GO" id="GO:0000287">
    <property type="term" value="F:magnesium ion binding"/>
    <property type="evidence" value="ECO:0007669"/>
    <property type="project" value="TreeGrafter"/>
</dbReference>
<evidence type="ECO:0000256" key="5">
    <source>
        <dbReference type="ARBA" id="ARBA00022692"/>
    </source>
</evidence>
<dbReference type="AlphaFoldDB" id="A0A363NLU9"/>
<keyword evidence="5 12" id="KW-0812">Transmembrane</keyword>
<dbReference type="InterPro" id="IPR045863">
    <property type="entry name" value="CorA_TM1_TM2"/>
</dbReference>
<comment type="catalytic activity">
    <reaction evidence="10">
        <text>Mg(2+)(in) = Mg(2+)(out)</text>
        <dbReference type="Rhea" id="RHEA:29827"/>
        <dbReference type="ChEBI" id="CHEBI:18420"/>
    </reaction>
</comment>
<dbReference type="EMBL" id="QCXX01000009">
    <property type="protein sequence ID" value="PUV21687.1"/>
    <property type="molecule type" value="Genomic_DNA"/>
</dbReference>
<evidence type="ECO:0000256" key="6">
    <source>
        <dbReference type="ARBA" id="ARBA00022842"/>
    </source>
</evidence>
<dbReference type="GO" id="GO:0015087">
    <property type="term" value="F:cobalt ion transmembrane transporter activity"/>
    <property type="evidence" value="ECO:0007669"/>
    <property type="project" value="TreeGrafter"/>
</dbReference>
<comment type="function">
    <text evidence="11">Mediates influx of magnesium ions. Alternates between open and closed states. Activated by low cytoplasmic Mg(2+) levels. Inactive when cytoplasmic Mg(2+) levels are high.</text>
</comment>
<evidence type="ECO:0000256" key="1">
    <source>
        <dbReference type="ARBA" id="ARBA00004651"/>
    </source>
</evidence>
<keyword evidence="7 12" id="KW-1133">Transmembrane helix</keyword>
<keyword evidence="3" id="KW-0813">Transport</keyword>
<protein>
    <submittedName>
        <fullName evidence="13">Magnesium transporter CorA</fullName>
    </submittedName>
</protein>
<comment type="similarity">
    <text evidence="2">Belongs to the CorA metal ion transporter (MIT) (TC 1.A.35) family.</text>
</comment>
<dbReference type="SUPFAM" id="SSF143865">
    <property type="entry name" value="CorA soluble domain-like"/>
    <property type="match status" value="1"/>
</dbReference>
<feature type="transmembrane region" description="Helical" evidence="12">
    <location>
        <begin position="275"/>
        <end position="295"/>
    </location>
</feature>
<comment type="caution">
    <text evidence="13">The sequence shown here is derived from an EMBL/GenBank/DDBJ whole genome shotgun (WGS) entry which is preliminary data.</text>
</comment>